<sequence length="80" mass="8371">MKVVVAGLTGFVGAGILRQALSNPAITSLIALGRRQATVPDDDIGPDADPSKLRSVICDDFSNYPEAVKQELAGADACIW</sequence>
<dbReference type="Gene3D" id="3.40.50.720">
    <property type="entry name" value="NAD(P)-binding Rossmann-like Domain"/>
    <property type="match status" value="1"/>
</dbReference>
<name>A0A0M9VSB1_ESCWE</name>
<evidence type="ECO:0008006" key="3">
    <source>
        <dbReference type="Google" id="ProtNLM"/>
    </source>
</evidence>
<organism evidence="1 2">
    <name type="scientific">Escovopsis weberi</name>
    <dbReference type="NCBI Taxonomy" id="150374"/>
    <lineage>
        <taxon>Eukaryota</taxon>
        <taxon>Fungi</taxon>
        <taxon>Dikarya</taxon>
        <taxon>Ascomycota</taxon>
        <taxon>Pezizomycotina</taxon>
        <taxon>Sordariomycetes</taxon>
        <taxon>Hypocreomycetidae</taxon>
        <taxon>Hypocreales</taxon>
        <taxon>Hypocreaceae</taxon>
        <taxon>Escovopsis</taxon>
    </lineage>
</organism>
<accession>A0A0M9VSB1</accession>
<protein>
    <recommendedName>
        <fullName evidence="3">NAD-dependent epimerase/dehydratase domain-containing protein</fullName>
    </recommendedName>
</protein>
<evidence type="ECO:0000313" key="1">
    <source>
        <dbReference type="EMBL" id="KOS17502.1"/>
    </source>
</evidence>
<evidence type="ECO:0000313" key="2">
    <source>
        <dbReference type="Proteomes" id="UP000053831"/>
    </source>
</evidence>
<dbReference type="OrthoDB" id="3535423at2759"/>
<keyword evidence="2" id="KW-1185">Reference proteome</keyword>
<comment type="caution">
    <text evidence="1">The sequence shown here is derived from an EMBL/GenBank/DDBJ whole genome shotgun (WGS) entry which is preliminary data.</text>
</comment>
<dbReference type="InterPro" id="IPR036291">
    <property type="entry name" value="NAD(P)-bd_dom_sf"/>
</dbReference>
<reference evidence="1 2" key="1">
    <citation type="submission" date="2015-07" db="EMBL/GenBank/DDBJ databases">
        <title>The genome of the fungus Escovopsis weberi, a specialized disease agent of ant agriculture.</title>
        <authorList>
            <person name="de Man T.J."/>
            <person name="Stajich J.E."/>
            <person name="Kubicek C.P."/>
            <person name="Chenthamara K."/>
            <person name="Atanasova L."/>
            <person name="Druzhinina I.S."/>
            <person name="Birnbaum S."/>
            <person name="Barribeau S.M."/>
            <person name="Teiling C."/>
            <person name="Suen G."/>
            <person name="Currie C."/>
            <person name="Gerardo N.M."/>
        </authorList>
    </citation>
    <scope>NUCLEOTIDE SEQUENCE [LARGE SCALE GENOMIC DNA]</scope>
</reference>
<dbReference type="SUPFAM" id="SSF51735">
    <property type="entry name" value="NAD(P)-binding Rossmann-fold domains"/>
    <property type="match status" value="1"/>
</dbReference>
<dbReference type="EMBL" id="LGSR01000022">
    <property type="protein sequence ID" value="KOS17502.1"/>
    <property type="molecule type" value="Genomic_DNA"/>
</dbReference>
<dbReference type="Proteomes" id="UP000053831">
    <property type="component" value="Unassembled WGS sequence"/>
</dbReference>
<dbReference type="PANTHER" id="PTHR14097:SF8">
    <property type="entry name" value="NAD(P)-BINDING DOMAIN-CONTAINING PROTEIN"/>
    <property type="match status" value="1"/>
</dbReference>
<dbReference type="PANTHER" id="PTHR14097">
    <property type="entry name" value="OXIDOREDUCTASE HTATIP2"/>
    <property type="match status" value="1"/>
</dbReference>
<proteinExistence type="predicted"/>
<dbReference type="AlphaFoldDB" id="A0A0M9VSB1"/>
<gene>
    <name evidence="1" type="ORF">ESCO_003099</name>
</gene>
<dbReference type="STRING" id="150374.A0A0M9VSB1"/>